<dbReference type="AlphaFoldDB" id="A0A371E9D8"/>
<dbReference type="EMBL" id="QJKJ01015365">
    <property type="protein sequence ID" value="RDX62648.1"/>
    <property type="molecule type" value="Genomic_DNA"/>
</dbReference>
<gene>
    <name evidence="1" type="ORF">CR513_58995</name>
</gene>
<accession>A0A371E9D8</accession>
<dbReference type="Proteomes" id="UP000257109">
    <property type="component" value="Unassembled WGS sequence"/>
</dbReference>
<feature type="non-terminal residue" evidence="1">
    <location>
        <position position="1"/>
    </location>
</feature>
<keyword evidence="2" id="KW-1185">Reference proteome</keyword>
<sequence length="118" mass="13227">MARTTRPTCASHTITHRYSRTHAHAHIVTRTTTRVAPSLHGLPETGEVRSLCGLPELRAAARHRDEELVHPPPERSQCDGESPSLVYNFVHSIKRILPPYSTTTIKDMREAVKTTPNN</sequence>
<comment type="caution">
    <text evidence="1">The sequence shown here is derived from an EMBL/GenBank/DDBJ whole genome shotgun (WGS) entry which is preliminary data.</text>
</comment>
<name>A0A371E9D8_MUCPR</name>
<organism evidence="1 2">
    <name type="scientific">Mucuna pruriens</name>
    <name type="common">Velvet bean</name>
    <name type="synonym">Dolichos pruriens</name>
    <dbReference type="NCBI Taxonomy" id="157652"/>
    <lineage>
        <taxon>Eukaryota</taxon>
        <taxon>Viridiplantae</taxon>
        <taxon>Streptophyta</taxon>
        <taxon>Embryophyta</taxon>
        <taxon>Tracheophyta</taxon>
        <taxon>Spermatophyta</taxon>
        <taxon>Magnoliopsida</taxon>
        <taxon>eudicotyledons</taxon>
        <taxon>Gunneridae</taxon>
        <taxon>Pentapetalae</taxon>
        <taxon>rosids</taxon>
        <taxon>fabids</taxon>
        <taxon>Fabales</taxon>
        <taxon>Fabaceae</taxon>
        <taxon>Papilionoideae</taxon>
        <taxon>50 kb inversion clade</taxon>
        <taxon>NPAAA clade</taxon>
        <taxon>indigoferoid/millettioid clade</taxon>
        <taxon>Phaseoleae</taxon>
        <taxon>Mucuna</taxon>
    </lineage>
</organism>
<reference evidence="1" key="1">
    <citation type="submission" date="2018-05" db="EMBL/GenBank/DDBJ databases">
        <title>Draft genome of Mucuna pruriens seed.</title>
        <authorList>
            <person name="Nnadi N.E."/>
            <person name="Vos R."/>
            <person name="Hasami M.H."/>
            <person name="Devisetty U.K."/>
            <person name="Aguiy J.C."/>
        </authorList>
    </citation>
    <scope>NUCLEOTIDE SEQUENCE [LARGE SCALE GENOMIC DNA]</scope>
    <source>
        <strain evidence="1">JCA_2017</strain>
    </source>
</reference>
<proteinExistence type="predicted"/>
<evidence type="ECO:0000313" key="1">
    <source>
        <dbReference type="EMBL" id="RDX62648.1"/>
    </source>
</evidence>
<evidence type="ECO:0000313" key="2">
    <source>
        <dbReference type="Proteomes" id="UP000257109"/>
    </source>
</evidence>
<protein>
    <submittedName>
        <fullName evidence="1">Uncharacterized protein</fullName>
    </submittedName>
</protein>